<dbReference type="AlphaFoldDB" id="A0A974CLC3"/>
<feature type="coiled-coil region" evidence="1">
    <location>
        <begin position="31"/>
        <end position="58"/>
    </location>
</feature>
<evidence type="ECO:0000256" key="1">
    <source>
        <dbReference type="SAM" id="Coils"/>
    </source>
</evidence>
<proteinExistence type="predicted"/>
<dbReference type="Proteomes" id="UP000694892">
    <property type="component" value="Chromosome 6S"/>
</dbReference>
<dbReference type="EMBL" id="CM004477">
    <property type="protein sequence ID" value="OCT74706.1"/>
    <property type="molecule type" value="Genomic_DNA"/>
</dbReference>
<organism evidence="2 3">
    <name type="scientific">Xenopus laevis</name>
    <name type="common">African clawed frog</name>
    <dbReference type="NCBI Taxonomy" id="8355"/>
    <lineage>
        <taxon>Eukaryota</taxon>
        <taxon>Metazoa</taxon>
        <taxon>Chordata</taxon>
        <taxon>Craniata</taxon>
        <taxon>Vertebrata</taxon>
        <taxon>Euteleostomi</taxon>
        <taxon>Amphibia</taxon>
        <taxon>Batrachia</taxon>
        <taxon>Anura</taxon>
        <taxon>Pipoidea</taxon>
        <taxon>Pipidae</taxon>
        <taxon>Xenopodinae</taxon>
        <taxon>Xenopus</taxon>
        <taxon>Xenopus</taxon>
    </lineage>
</organism>
<dbReference type="PANTHER" id="PTHR35088:SF1">
    <property type="entry name" value="COILED-COIL DOMAIN-CONTAINING PROTEIN 178"/>
    <property type="match status" value="1"/>
</dbReference>
<protein>
    <submittedName>
        <fullName evidence="2">Uncharacterized protein</fullName>
    </submittedName>
</protein>
<feature type="coiled-coil region" evidence="1">
    <location>
        <begin position="111"/>
        <end position="152"/>
    </location>
</feature>
<evidence type="ECO:0000313" key="2">
    <source>
        <dbReference type="EMBL" id="OCT74706.1"/>
    </source>
</evidence>
<keyword evidence="1" id="KW-0175">Coiled coil</keyword>
<accession>A0A974CLC3</accession>
<reference evidence="3" key="1">
    <citation type="journal article" date="2016" name="Nature">
        <title>Genome evolution in the allotetraploid frog Xenopus laevis.</title>
        <authorList>
            <person name="Session A.M."/>
            <person name="Uno Y."/>
            <person name="Kwon T."/>
            <person name="Chapman J.A."/>
            <person name="Toyoda A."/>
            <person name="Takahashi S."/>
            <person name="Fukui A."/>
            <person name="Hikosaka A."/>
            <person name="Suzuki A."/>
            <person name="Kondo M."/>
            <person name="van Heeringen S.J."/>
            <person name="Quigley I."/>
            <person name="Heinz S."/>
            <person name="Ogino H."/>
            <person name="Ochi H."/>
            <person name="Hellsten U."/>
            <person name="Lyons J.B."/>
            <person name="Simakov O."/>
            <person name="Putnam N."/>
            <person name="Stites J."/>
            <person name="Kuroki Y."/>
            <person name="Tanaka T."/>
            <person name="Michiue T."/>
            <person name="Watanabe M."/>
            <person name="Bogdanovic O."/>
            <person name="Lister R."/>
            <person name="Georgiou G."/>
            <person name="Paranjpe S.S."/>
            <person name="van Kruijsbergen I."/>
            <person name="Shu S."/>
            <person name="Carlson J."/>
            <person name="Kinoshita T."/>
            <person name="Ohta Y."/>
            <person name="Mawaribuchi S."/>
            <person name="Jenkins J."/>
            <person name="Grimwood J."/>
            <person name="Schmutz J."/>
            <person name="Mitros T."/>
            <person name="Mozaffari S.V."/>
            <person name="Suzuki Y."/>
            <person name="Haramoto Y."/>
            <person name="Yamamoto T.S."/>
            <person name="Takagi C."/>
            <person name="Heald R."/>
            <person name="Miller K."/>
            <person name="Haudenschild C."/>
            <person name="Kitzman J."/>
            <person name="Nakayama T."/>
            <person name="Izutsu Y."/>
            <person name="Robert J."/>
            <person name="Fortriede J."/>
            <person name="Burns K."/>
            <person name="Lotay V."/>
            <person name="Karimi K."/>
            <person name="Yasuoka Y."/>
            <person name="Dichmann D.S."/>
            <person name="Flajnik M.F."/>
            <person name="Houston D.W."/>
            <person name="Shendure J."/>
            <person name="DuPasquier L."/>
            <person name="Vize P.D."/>
            <person name="Zorn A.M."/>
            <person name="Ito M."/>
            <person name="Marcotte E.M."/>
            <person name="Wallingford J.B."/>
            <person name="Ito Y."/>
            <person name="Asashima M."/>
            <person name="Ueno N."/>
            <person name="Matsuda Y."/>
            <person name="Veenstra G.J."/>
            <person name="Fujiyama A."/>
            <person name="Harland R.M."/>
            <person name="Taira M."/>
            <person name="Rokhsar D.S."/>
        </authorList>
    </citation>
    <scope>NUCLEOTIDE SEQUENCE [LARGE SCALE GENOMIC DNA]</scope>
    <source>
        <strain evidence="3">J</strain>
    </source>
</reference>
<evidence type="ECO:0000313" key="3">
    <source>
        <dbReference type="Proteomes" id="UP000694892"/>
    </source>
</evidence>
<gene>
    <name evidence="2" type="ORF">XELAEV_18033693mg</name>
</gene>
<name>A0A974CLC3_XENLA</name>
<dbReference type="PANTHER" id="PTHR35088">
    <property type="entry name" value="COILED-COIL DOMAIN-CONTAINING PROTEIN 178"/>
    <property type="match status" value="1"/>
</dbReference>
<sequence length="232" mass="26101">MNKIRQAEAIVLLSEAEGIHTSALMSFNQATSEANKKRTNIRTELDKLERDLQSCSHAAMPTKLADAEVLAHKEETQGAVNAAKVLQRQLNSQMQTTALITAITYGITAIMAEMKQRKKESETIRKELEKTVEEVEELTTDLESKIHKLRNLHNIKSEVKFNIASQHLGTKRDTLKQQSSDTQDQLSRVFEQIKNAMENIDKLLSGAEDLIKYGIVIENAKRSTRASVTKLQ</sequence>
<dbReference type="InterPro" id="IPR038826">
    <property type="entry name" value="CCDC178"/>
</dbReference>